<dbReference type="GO" id="GO:0020037">
    <property type="term" value="F:heme binding"/>
    <property type="evidence" value="ECO:0007669"/>
    <property type="project" value="InterPro"/>
</dbReference>
<dbReference type="GO" id="GO:0017004">
    <property type="term" value="P:cytochrome complex assembly"/>
    <property type="evidence" value="ECO:0007669"/>
    <property type="project" value="UniProtKB-KW"/>
</dbReference>
<feature type="transmembrane region" description="Helical" evidence="6">
    <location>
        <begin position="246"/>
        <end position="265"/>
    </location>
</feature>
<dbReference type="InterPro" id="IPR002541">
    <property type="entry name" value="Cyt_c_assembly"/>
</dbReference>
<feature type="transmembrane region" description="Helical" evidence="6">
    <location>
        <begin position="516"/>
        <end position="534"/>
    </location>
</feature>
<sequence>MKKMVFFLLSVVFCFSAKAAPGDGLKYLPVQDGGRVKPYDSFAREMLEIVYGKTKFEKRNATEIVMTWMLAPQSWEGKKIFEVRNHQVLEALKLPKEQRYFTGAEIFGNERFTLLRQELQNKRESKEKLNPYFQALQRLENQFFTFQEIAAGRMLKLVPPVEGDAWISVSEMQPEQQEVFMEVTKAFVSHIGAMASEQSTAQTGADLDAALVKFQESAKKQNPVLYDHASKIRAEVHYNEFHPFRWSYILYFIAFTLLLLVWTLNKPGLSKAAWVFLIAGFILHTYGFGLRMYIMGRAPVSNMYETVIWVSWGTILFAAILELIYKFRVFLVAGTLVAAFGLVIADFAPAVLDPTLQPLEPVLRSNYWLTIHVMTITISYAAFFLAFGLGDLGLFYYLRGEEKYQHQIRSVVTGIYRSIQIGVAFLAPGIILGGIWADYSWGRFWGWDPKETWALIALLGYLAVLHARYAGMIKNFGMVVTGIITFSLVIMAWYGVNFVLGAGLHSYGFGAGGIEYVSAFVGLHILAVIYVAILRRGRNSSDKKSA</sequence>
<feature type="transmembrane region" description="Helical" evidence="6">
    <location>
        <begin position="306"/>
        <end position="325"/>
    </location>
</feature>
<evidence type="ECO:0000256" key="4">
    <source>
        <dbReference type="ARBA" id="ARBA00022989"/>
    </source>
</evidence>
<evidence type="ECO:0000256" key="7">
    <source>
        <dbReference type="SAM" id="SignalP"/>
    </source>
</evidence>
<feature type="domain" description="Cytochrome c assembly protein" evidence="8">
    <location>
        <begin position="301"/>
        <end position="500"/>
    </location>
</feature>
<comment type="subcellular location">
    <subcellularLocation>
        <location evidence="1">Membrane</location>
        <topology evidence="1">Multi-pass membrane protein</topology>
    </subcellularLocation>
</comment>
<keyword evidence="4 6" id="KW-1133">Transmembrane helix</keyword>
<dbReference type="EMBL" id="LUKE01000002">
    <property type="protein sequence ID" value="KYG65002.1"/>
    <property type="molecule type" value="Genomic_DNA"/>
</dbReference>
<accession>A0A150WM87</accession>
<evidence type="ECO:0000256" key="2">
    <source>
        <dbReference type="ARBA" id="ARBA00022692"/>
    </source>
</evidence>
<keyword evidence="7" id="KW-0732">Signal</keyword>
<organism evidence="9 10">
    <name type="scientific">Bdellovibrio bacteriovorus</name>
    <dbReference type="NCBI Taxonomy" id="959"/>
    <lineage>
        <taxon>Bacteria</taxon>
        <taxon>Pseudomonadati</taxon>
        <taxon>Bdellovibrionota</taxon>
        <taxon>Bdellovibrionia</taxon>
        <taxon>Bdellovibrionales</taxon>
        <taxon>Pseudobdellovibrionaceae</taxon>
        <taxon>Bdellovibrio</taxon>
    </lineage>
</organism>
<keyword evidence="10" id="KW-1185">Reference proteome</keyword>
<comment type="caution">
    <text evidence="9">The sequence shown here is derived from an EMBL/GenBank/DDBJ whole genome shotgun (WGS) entry which is preliminary data.</text>
</comment>
<evidence type="ECO:0000256" key="5">
    <source>
        <dbReference type="ARBA" id="ARBA00023136"/>
    </source>
</evidence>
<evidence type="ECO:0000256" key="6">
    <source>
        <dbReference type="SAM" id="Phobius"/>
    </source>
</evidence>
<keyword evidence="2 6" id="KW-0812">Transmembrane</keyword>
<dbReference type="InterPro" id="IPR045062">
    <property type="entry name" value="Cyt_c_biogenesis_CcsA/CcmC"/>
</dbReference>
<feature type="transmembrane region" description="Helical" evidence="6">
    <location>
        <begin position="452"/>
        <end position="469"/>
    </location>
</feature>
<feature type="chain" id="PRO_5007573244" evidence="7">
    <location>
        <begin position="20"/>
        <end position="546"/>
    </location>
</feature>
<evidence type="ECO:0000256" key="1">
    <source>
        <dbReference type="ARBA" id="ARBA00004141"/>
    </source>
</evidence>
<feature type="transmembrane region" description="Helical" evidence="6">
    <location>
        <begin position="272"/>
        <end position="294"/>
    </location>
</feature>
<evidence type="ECO:0000256" key="3">
    <source>
        <dbReference type="ARBA" id="ARBA00022748"/>
    </source>
</evidence>
<evidence type="ECO:0000313" key="9">
    <source>
        <dbReference type="EMBL" id="KYG65002.1"/>
    </source>
</evidence>
<feature type="transmembrane region" description="Helical" evidence="6">
    <location>
        <begin position="371"/>
        <end position="398"/>
    </location>
</feature>
<name>A0A150WM87_BDEBC</name>
<dbReference type="GO" id="GO:0005886">
    <property type="term" value="C:plasma membrane"/>
    <property type="evidence" value="ECO:0007669"/>
    <property type="project" value="TreeGrafter"/>
</dbReference>
<feature type="transmembrane region" description="Helical" evidence="6">
    <location>
        <begin position="476"/>
        <end position="496"/>
    </location>
</feature>
<dbReference type="AlphaFoldDB" id="A0A150WM87"/>
<feature type="transmembrane region" description="Helical" evidence="6">
    <location>
        <begin position="330"/>
        <end position="351"/>
    </location>
</feature>
<feature type="transmembrane region" description="Helical" evidence="6">
    <location>
        <begin position="419"/>
        <end position="437"/>
    </location>
</feature>
<evidence type="ECO:0000259" key="8">
    <source>
        <dbReference type="Pfam" id="PF01578"/>
    </source>
</evidence>
<protein>
    <submittedName>
        <fullName evidence="9">Cytochrome C biogenesis protein</fullName>
    </submittedName>
</protein>
<keyword evidence="5 6" id="KW-0472">Membrane</keyword>
<keyword evidence="3" id="KW-0201">Cytochrome c-type biogenesis</keyword>
<dbReference type="Proteomes" id="UP000075320">
    <property type="component" value="Unassembled WGS sequence"/>
</dbReference>
<dbReference type="Pfam" id="PF01578">
    <property type="entry name" value="Cytochrom_C_asm"/>
    <property type="match status" value="1"/>
</dbReference>
<dbReference type="OrthoDB" id="5288303at2"/>
<dbReference type="PANTHER" id="PTHR30071">
    <property type="entry name" value="HEME EXPORTER PROTEIN C"/>
    <property type="match status" value="1"/>
</dbReference>
<gene>
    <name evidence="9" type="ORF">AZI86_11765</name>
</gene>
<feature type="signal peptide" evidence="7">
    <location>
        <begin position="1"/>
        <end position="19"/>
    </location>
</feature>
<evidence type="ECO:0000313" key="10">
    <source>
        <dbReference type="Proteomes" id="UP000075320"/>
    </source>
</evidence>
<proteinExistence type="predicted"/>
<dbReference type="PANTHER" id="PTHR30071:SF1">
    <property type="entry name" value="CYTOCHROME B_B6 PROTEIN-RELATED"/>
    <property type="match status" value="1"/>
</dbReference>
<reference evidence="9 10" key="1">
    <citation type="submission" date="2016-03" db="EMBL/GenBank/DDBJ databases">
        <authorList>
            <person name="Ploux O."/>
        </authorList>
    </citation>
    <scope>NUCLEOTIDE SEQUENCE [LARGE SCALE GENOMIC DNA]</scope>
    <source>
        <strain evidence="9 10">R0</strain>
    </source>
</reference>